<dbReference type="InterPro" id="IPR051121">
    <property type="entry name" value="FAH"/>
</dbReference>
<dbReference type="Proteomes" id="UP001202052">
    <property type="component" value="Unassembled WGS sequence"/>
</dbReference>
<name>A0ABT0NVC7_9ACTN</name>
<evidence type="ECO:0000313" key="4">
    <source>
        <dbReference type="EMBL" id="MCL3994747.1"/>
    </source>
</evidence>
<evidence type="ECO:0000259" key="3">
    <source>
        <dbReference type="Pfam" id="PF01557"/>
    </source>
</evidence>
<dbReference type="RefSeq" id="WP_249460094.1">
    <property type="nucleotide sequence ID" value="NZ_JAMCCK010000021.1"/>
</dbReference>
<keyword evidence="2" id="KW-0479">Metal-binding</keyword>
<accession>A0ABT0NVC7</accession>
<evidence type="ECO:0000313" key="5">
    <source>
        <dbReference type="Proteomes" id="UP001202052"/>
    </source>
</evidence>
<dbReference type="Gene3D" id="3.90.850.10">
    <property type="entry name" value="Fumarylacetoacetase-like, C-terminal domain"/>
    <property type="match status" value="1"/>
</dbReference>
<protein>
    <submittedName>
        <fullName evidence="4">Fumarylacetoacetate hydrolase family protein</fullName>
    </submittedName>
</protein>
<feature type="domain" description="Fumarylacetoacetase-like C-terminal" evidence="3">
    <location>
        <begin position="81"/>
        <end position="321"/>
    </location>
</feature>
<comment type="similarity">
    <text evidence="1">Belongs to the FAH family.</text>
</comment>
<evidence type="ECO:0000256" key="1">
    <source>
        <dbReference type="ARBA" id="ARBA00010211"/>
    </source>
</evidence>
<dbReference type="SUPFAM" id="SSF56529">
    <property type="entry name" value="FAH"/>
    <property type="match status" value="1"/>
</dbReference>
<evidence type="ECO:0000256" key="2">
    <source>
        <dbReference type="ARBA" id="ARBA00022723"/>
    </source>
</evidence>
<reference evidence="4 5" key="1">
    <citation type="submission" date="2022-05" db="EMBL/GenBank/DDBJ databases">
        <title>Genome Resource of Streptomyces lavenduligriseus GA1-1, a Strain with Broad-Spectrum Antifungal Activity against Phytopathogenic Fungi.</title>
        <authorList>
            <person name="Qi D."/>
        </authorList>
    </citation>
    <scope>NUCLEOTIDE SEQUENCE [LARGE SCALE GENOMIC DNA]</scope>
    <source>
        <strain evidence="4 5">GA1-1</strain>
    </source>
</reference>
<organism evidence="4 5">
    <name type="scientific">Streptomyces lavenduligriseus</name>
    <dbReference type="NCBI Taxonomy" id="67315"/>
    <lineage>
        <taxon>Bacteria</taxon>
        <taxon>Bacillati</taxon>
        <taxon>Actinomycetota</taxon>
        <taxon>Actinomycetes</taxon>
        <taxon>Kitasatosporales</taxon>
        <taxon>Streptomycetaceae</taxon>
        <taxon>Streptomyces</taxon>
    </lineage>
</organism>
<dbReference type="InterPro" id="IPR011234">
    <property type="entry name" value="Fumarylacetoacetase-like_C"/>
</dbReference>
<comment type="caution">
    <text evidence="4">The sequence shown here is derived from an EMBL/GenBank/DDBJ whole genome shotgun (WGS) entry which is preliminary data.</text>
</comment>
<dbReference type="EMBL" id="JAMCCK010000021">
    <property type="protein sequence ID" value="MCL3994747.1"/>
    <property type="molecule type" value="Genomic_DNA"/>
</dbReference>
<dbReference type="GO" id="GO:0016787">
    <property type="term" value="F:hydrolase activity"/>
    <property type="evidence" value="ECO:0007669"/>
    <property type="project" value="UniProtKB-KW"/>
</dbReference>
<dbReference type="InterPro" id="IPR036663">
    <property type="entry name" value="Fumarylacetoacetase_C_sf"/>
</dbReference>
<keyword evidence="5" id="KW-1185">Reference proteome</keyword>
<gene>
    <name evidence="4" type="ORF">M4438_14655</name>
</gene>
<keyword evidence="4" id="KW-0378">Hydrolase</keyword>
<dbReference type="PANTHER" id="PTHR42796:SF4">
    <property type="entry name" value="FUMARYLACETOACETATE HYDROLASE DOMAIN-CONTAINING PROTEIN 2A"/>
    <property type="match status" value="1"/>
</dbReference>
<dbReference type="PANTHER" id="PTHR42796">
    <property type="entry name" value="FUMARYLACETOACETATE HYDROLASE DOMAIN-CONTAINING PROTEIN 2A-RELATED"/>
    <property type="match status" value="1"/>
</dbReference>
<dbReference type="Pfam" id="PF01557">
    <property type="entry name" value="FAA_hydrolase"/>
    <property type="match status" value="1"/>
</dbReference>
<sequence length="329" mass="35243">MSTNVLRTADGWWVALPPAPGSARAGRPPGDRAVPVDTKAVTTAELISDRDAVREAALSGDAGVPLADLTALSPVTTPCRVVAQMVNYRSHARDSGFTGDIPPAFFRKASGSVSGPGEDIVRPAHVKFLDYEIELGLVMGAALPVGTVVEERDLPSYVAGLVITNDVSARDVQLTRTQFYESKSYPTFTPTGPYLTLLDPDDFDHLLDLRLRLSVNGEPRQDRTFADMIVRPAQALTLLARFQTLDPGDLLLTGTPGGTALKAPPKPVEKIGALLPPAVKWKAFFKSQAKNPHYLRAGDVITATIATPDGRIDLGEQRTAVTDTPRTAK</sequence>
<proteinExistence type="inferred from homology"/>